<dbReference type="Pfam" id="PF13442">
    <property type="entry name" value="Cytochrome_CBB3"/>
    <property type="match status" value="1"/>
</dbReference>
<keyword evidence="3 4" id="KW-0408">Iron</keyword>
<dbReference type="AlphaFoldDB" id="A0A1C3WS08"/>
<feature type="domain" description="Cytochrome c" evidence="5">
    <location>
        <begin position="790"/>
        <end position="893"/>
    </location>
</feature>
<dbReference type="Pfam" id="PF00034">
    <property type="entry name" value="Cytochrom_C"/>
    <property type="match status" value="1"/>
</dbReference>
<dbReference type="GO" id="GO:0009055">
    <property type="term" value="F:electron transfer activity"/>
    <property type="evidence" value="ECO:0007669"/>
    <property type="project" value="InterPro"/>
</dbReference>
<dbReference type="InterPro" id="IPR009056">
    <property type="entry name" value="Cyt_c-like_dom"/>
</dbReference>
<dbReference type="EMBL" id="FMAF01000016">
    <property type="protein sequence ID" value="SCB42751.1"/>
    <property type="molecule type" value="Genomic_DNA"/>
</dbReference>
<dbReference type="InterPro" id="IPR052516">
    <property type="entry name" value="N-heterocyclic_Hydroxylase"/>
</dbReference>
<dbReference type="SUPFAM" id="SSF54665">
    <property type="entry name" value="CO dehydrogenase molybdoprotein N-domain-like"/>
    <property type="match status" value="1"/>
</dbReference>
<dbReference type="SUPFAM" id="SSF46626">
    <property type="entry name" value="Cytochrome c"/>
    <property type="match status" value="3"/>
</dbReference>
<evidence type="ECO:0000313" key="7">
    <source>
        <dbReference type="Proteomes" id="UP000199205"/>
    </source>
</evidence>
<organism evidence="6 7">
    <name type="scientific">Rhizobium lusitanum</name>
    <dbReference type="NCBI Taxonomy" id="293958"/>
    <lineage>
        <taxon>Bacteria</taxon>
        <taxon>Pseudomonadati</taxon>
        <taxon>Pseudomonadota</taxon>
        <taxon>Alphaproteobacteria</taxon>
        <taxon>Hyphomicrobiales</taxon>
        <taxon>Rhizobiaceae</taxon>
        <taxon>Rhizobium/Agrobacterium group</taxon>
        <taxon>Rhizobium</taxon>
    </lineage>
</organism>
<dbReference type="Pfam" id="PF20256">
    <property type="entry name" value="MoCoBD_2"/>
    <property type="match status" value="2"/>
</dbReference>
<dbReference type="Gene3D" id="3.30.365.10">
    <property type="entry name" value="Aldehyde oxidase/xanthine dehydrogenase, molybdopterin binding domain"/>
    <property type="match status" value="4"/>
</dbReference>
<sequence>MTALQETPRTRYLEADEILLVVKPGDALQPDIFLALHPDGTASAFNGHVDLGTGIRTALAQIVAEELDLPFERVRMVLGSTTAAPDQGATIASETIQVTAIPLRQAAATARQWLLEQAALRYGEAPQTLTVEEGIIHPETPANWSITFGELIAGRHERIAIDVTAPLKRVENYRIVGKPQSRNDIAAKATGQWTYVHDVRVPNMLHGRVVRPPYVGFDHGPHVGHSLISVNEASISDIPGLVGVVAIGDFVGIVATREENAAEAARRLEVVWRDPPLLPDLNNPEQALRDNPAKKRILADQGDVDRALEGASPRFDRSYVWPYQMHGSIGPSCAVADWRPERLVVWSGTQNPYPMRRDLALLLDMPEEAVLVERLEAAGCYGRNCADDVTADAALLSRAVGRPVRVQLTREQEHGWEPKGAAQVIDVRGGLDFEGGPAAYDFETRYPSNLSPTLALILTGKASNIAATSDMGDRTAIPPYAFSNMRIAVQDMPPIARASWFRGVSAMPNSFAHESYIDELAFAAKVDPIEYRLRYLKDPRAVDLVHAVSARAGWTPRTEPGTIGGEGDLLYGRGFAYALYVHGKFPGTPAAWSAWVADVAVNRKTGEIAVTRVTVGQDSGMMINPDGVRHQIHGNVIQSTSRVLKEKVDFSSTAVESAEWGGYPIITFPEVPEIDVLMLLRQDEEPRGAGESASVPSAAAIVNAVFDATGIRFRELPLTPERVLAALGETPPALAPPTPVKKPWWRRGSTLAGAGGIVAGVLAGGILAASPWRGAYPEITRPDPGTYSAATIERGRLAAAVGACNVCHTGPDGTPFAGGRAFDTPFGVIHATNITPDAKSGIGAWSYPAFERAMRQGVRRDGKHLYPVHPYPSFAGATDADLQALYAFLMTQAPSATKTKDNALRFPFNIRPLLAGWNMLFPGGMTVPADATKGEAWSRGAYLVETLGHCGACHTPRNVLGAEKKGEFHLAGGVAEGWNAPALNGAGLAPVGWSQTALYDYLRTGTAKGHGSAGGPMGAVVKALAPLPDSDIQAMATYLASFSGQTEDGAAAQQTTALAATKAAEAMAARIAPVGARLFEGACSACHTETSPLGSLTFNSNLHADRPDNVLLTMMHGAEAPALLAQKAGADAAEIMSMPAYGESLSDRQLTDLATYLRARFAPDRPSWQELGAAIERARAAQPMD</sequence>
<evidence type="ECO:0000259" key="5">
    <source>
        <dbReference type="PROSITE" id="PS51007"/>
    </source>
</evidence>
<protein>
    <submittedName>
        <fullName evidence="6">Nicotinate dehydrogenase subunit B</fullName>
    </submittedName>
</protein>
<dbReference type="GO" id="GO:0016491">
    <property type="term" value="F:oxidoreductase activity"/>
    <property type="evidence" value="ECO:0007669"/>
    <property type="project" value="InterPro"/>
</dbReference>
<dbReference type="Gene3D" id="1.10.760.10">
    <property type="entry name" value="Cytochrome c-like domain"/>
    <property type="match status" value="3"/>
</dbReference>
<name>A0A1C3WS08_9HYPH</name>
<dbReference type="Proteomes" id="UP000199205">
    <property type="component" value="Unassembled WGS sequence"/>
</dbReference>
<proteinExistence type="predicted"/>
<dbReference type="PANTHER" id="PTHR47495:SF1">
    <property type="entry name" value="BLL3820 PROTEIN"/>
    <property type="match status" value="1"/>
</dbReference>
<evidence type="ECO:0000256" key="1">
    <source>
        <dbReference type="ARBA" id="ARBA00022617"/>
    </source>
</evidence>
<dbReference type="InterPro" id="IPR008274">
    <property type="entry name" value="AldOxase/xan_DH_MoCoBD1"/>
</dbReference>
<keyword evidence="1 4" id="KW-0349">Heme</keyword>
<dbReference type="SMART" id="SM01008">
    <property type="entry name" value="Ald_Xan_dh_C"/>
    <property type="match status" value="1"/>
</dbReference>
<evidence type="ECO:0000313" key="6">
    <source>
        <dbReference type="EMBL" id="SCB42751.1"/>
    </source>
</evidence>
<dbReference type="InterPro" id="IPR000674">
    <property type="entry name" value="Ald_Oxase/Xan_DH_a/b"/>
</dbReference>
<dbReference type="GO" id="GO:0046872">
    <property type="term" value="F:metal ion binding"/>
    <property type="evidence" value="ECO:0007669"/>
    <property type="project" value="UniProtKB-KW"/>
</dbReference>
<dbReference type="SUPFAM" id="SSF56003">
    <property type="entry name" value="Molybdenum cofactor-binding domain"/>
    <property type="match status" value="2"/>
</dbReference>
<dbReference type="GO" id="GO:0020037">
    <property type="term" value="F:heme binding"/>
    <property type="evidence" value="ECO:0007669"/>
    <property type="project" value="InterPro"/>
</dbReference>
<dbReference type="InterPro" id="IPR036856">
    <property type="entry name" value="Ald_Oxase/Xan_DH_a/b_sf"/>
</dbReference>
<dbReference type="RefSeq" id="WP_092575476.1">
    <property type="nucleotide sequence ID" value="NZ_FMAF01000016.1"/>
</dbReference>
<evidence type="ECO:0000256" key="3">
    <source>
        <dbReference type="ARBA" id="ARBA00023004"/>
    </source>
</evidence>
<dbReference type="OrthoDB" id="9767994at2"/>
<dbReference type="Pfam" id="PF02738">
    <property type="entry name" value="MoCoBD_1"/>
    <property type="match status" value="1"/>
</dbReference>
<feature type="domain" description="Cytochrome c" evidence="5">
    <location>
        <begin position="1070"/>
        <end position="1161"/>
    </location>
</feature>
<keyword evidence="2 4" id="KW-0479">Metal-binding</keyword>
<dbReference type="PROSITE" id="PS51007">
    <property type="entry name" value="CYTC"/>
    <property type="match status" value="3"/>
</dbReference>
<dbReference type="Gene3D" id="3.90.1170.50">
    <property type="entry name" value="Aldehyde oxidase/xanthine dehydrogenase, a/b hammerhead"/>
    <property type="match status" value="1"/>
</dbReference>
<reference evidence="7" key="1">
    <citation type="submission" date="2016-08" db="EMBL/GenBank/DDBJ databases">
        <authorList>
            <person name="Varghese N."/>
            <person name="Submissions Spin"/>
        </authorList>
    </citation>
    <scope>NUCLEOTIDE SEQUENCE [LARGE SCALE GENOMIC DNA]</scope>
    <source>
        <strain evidence="7">P1-7</strain>
    </source>
</reference>
<accession>A0A1C3WS08</accession>
<dbReference type="InterPro" id="IPR037165">
    <property type="entry name" value="AldOxase/xan_DH_Mopterin-bd_sf"/>
</dbReference>
<feature type="domain" description="Cytochrome c" evidence="5">
    <location>
        <begin position="929"/>
        <end position="1043"/>
    </location>
</feature>
<dbReference type="PANTHER" id="PTHR47495">
    <property type="entry name" value="ALDEHYDE DEHYDROGENASE"/>
    <property type="match status" value="1"/>
</dbReference>
<gene>
    <name evidence="6" type="ORF">GA0061101_11635</name>
</gene>
<dbReference type="InterPro" id="IPR046867">
    <property type="entry name" value="AldOxase/xan_DH_MoCoBD2"/>
</dbReference>
<evidence type="ECO:0000256" key="2">
    <source>
        <dbReference type="ARBA" id="ARBA00022723"/>
    </source>
</evidence>
<dbReference type="InterPro" id="IPR036909">
    <property type="entry name" value="Cyt_c-like_dom_sf"/>
</dbReference>
<evidence type="ECO:0000256" key="4">
    <source>
        <dbReference type="PROSITE-ProRule" id="PRU00433"/>
    </source>
</evidence>